<evidence type="ECO:0000256" key="3">
    <source>
        <dbReference type="ARBA" id="ARBA00022679"/>
    </source>
</evidence>
<evidence type="ECO:0000313" key="13">
    <source>
        <dbReference type="RefSeq" id="XP_004489325.1"/>
    </source>
</evidence>
<evidence type="ECO:0000256" key="4">
    <source>
        <dbReference type="ARBA" id="ARBA00022692"/>
    </source>
</evidence>
<evidence type="ECO:0000256" key="1">
    <source>
        <dbReference type="ARBA" id="ARBA00004653"/>
    </source>
</evidence>
<feature type="transmembrane region" description="Helical" evidence="10">
    <location>
        <begin position="143"/>
        <end position="161"/>
    </location>
</feature>
<dbReference type="GO" id="GO:0016757">
    <property type="term" value="F:glycosyltransferase activity"/>
    <property type="evidence" value="ECO:0007669"/>
    <property type="project" value="UniProtKB-KW"/>
</dbReference>
<feature type="transmembrane region" description="Helical" evidence="10">
    <location>
        <begin position="459"/>
        <end position="488"/>
    </location>
</feature>
<protein>
    <submittedName>
        <fullName evidence="13">Xyloglucan glycosyltransferase 4</fullName>
    </submittedName>
</protein>
<dbReference type="InterPro" id="IPR029044">
    <property type="entry name" value="Nucleotide-diphossugar_trans"/>
</dbReference>
<name>A0A1S2XJ05_CICAR</name>
<keyword evidence="2" id="KW-0328">Glycosyltransferase</keyword>
<keyword evidence="5 10" id="KW-1133">Transmembrane helix</keyword>
<evidence type="ECO:0000256" key="9">
    <source>
        <dbReference type="ARBA" id="ARBA00061151"/>
    </source>
</evidence>
<keyword evidence="6" id="KW-0333">Golgi apparatus</keyword>
<evidence type="ECO:0000256" key="2">
    <source>
        <dbReference type="ARBA" id="ARBA00022676"/>
    </source>
</evidence>
<feature type="transmembrane region" description="Helical" evidence="10">
    <location>
        <begin position="92"/>
        <end position="112"/>
    </location>
</feature>
<comment type="subcellular location">
    <subcellularLocation>
        <location evidence="1">Golgi apparatus membrane</location>
        <topology evidence="1">Multi-pass membrane protein</topology>
    </subcellularLocation>
</comment>
<evidence type="ECO:0000256" key="10">
    <source>
        <dbReference type="SAM" id="Phobius"/>
    </source>
</evidence>
<reference evidence="13" key="2">
    <citation type="submission" date="2025-08" db="UniProtKB">
        <authorList>
            <consortium name="RefSeq"/>
        </authorList>
    </citation>
    <scope>IDENTIFICATION</scope>
    <source>
        <tissue evidence="13">Etiolated seedlings</tissue>
    </source>
</reference>
<dbReference type="GO" id="GO:0071555">
    <property type="term" value="P:cell wall organization"/>
    <property type="evidence" value="ECO:0007669"/>
    <property type="project" value="UniProtKB-KW"/>
</dbReference>
<dbReference type="SUPFAM" id="SSF53448">
    <property type="entry name" value="Nucleotide-diphospho-sugar transferases"/>
    <property type="match status" value="1"/>
</dbReference>
<feature type="transmembrane region" description="Helical" evidence="10">
    <location>
        <begin position="494"/>
        <end position="512"/>
    </location>
</feature>
<feature type="domain" description="Glycosyltransferase 2-like" evidence="11">
    <location>
        <begin position="293"/>
        <end position="495"/>
    </location>
</feature>
<keyword evidence="3" id="KW-0808">Transferase</keyword>
<dbReference type="KEGG" id="cam:101492810"/>
<reference evidence="12" key="1">
    <citation type="journal article" date="2013" name="Nat. Biotechnol.">
        <title>Draft genome sequence of chickpea (Cicer arietinum) provides a resource for trait improvement.</title>
        <authorList>
            <person name="Varshney R.K."/>
            <person name="Song C."/>
            <person name="Saxena R.K."/>
            <person name="Azam S."/>
            <person name="Yu S."/>
            <person name="Sharpe A.G."/>
            <person name="Cannon S."/>
            <person name="Baek J."/>
            <person name="Rosen B.D."/>
            <person name="Tar'an B."/>
            <person name="Millan T."/>
            <person name="Zhang X."/>
            <person name="Ramsay L.D."/>
            <person name="Iwata A."/>
            <person name="Wang Y."/>
            <person name="Nelson W."/>
            <person name="Farmer A.D."/>
            <person name="Gaur P.M."/>
            <person name="Soderlund C."/>
            <person name="Penmetsa R.V."/>
            <person name="Xu C."/>
            <person name="Bharti A.K."/>
            <person name="He W."/>
            <person name="Winter P."/>
            <person name="Zhao S."/>
            <person name="Hane J.K."/>
            <person name="Carrasquilla-Garcia N."/>
            <person name="Condie J.A."/>
            <person name="Upadhyaya H.D."/>
            <person name="Luo M.C."/>
            <person name="Thudi M."/>
            <person name="Gowda C.L."/>
            <person name="Singh N.P."/>
            <person name="Lichtenzveig J."/>
            <person name="Gali K.K."/>
            <person name="Rubio J."/>
            <person name="Nadarajan N."/>
            <person name="Dolezel J."/>
            <person name="Bansal K.C."/>
            <person name="Xu X."/>
            <person name="Edwards D."/>
            <person name="Zhang G."/>
            <person name="Kahl G."/>
            <person name="Gil J."/>
            <person name="Singh K.B."/>
            <person name="Datta S.K."/>
            <person name="Jackson S.A."/>
            <person name="Wang J."/>
            <person name="Cook D.R."/>
        </authorList>
    </citation>
    <scope>NUCLEOTIDE SEQUENCE [LARGE SCALE GENOMIC DNA]</scope>
    <source>
        <strain evidence="12">cv. CDC Frontier</strain>
    </source>
</reference>
<dbReference type="FunFam" id="3.90.550.10:FF:000007">
    <property type="entry name" value="probable xyloglucan glycosyltransferase 5"/>
    <property type="match status" value="1"/>
</dbReference>
<keyword evidence="7 10" id="KW-0472">Membrane</keyword>
<dbReference type="GO" id="GO:0048868">
    <property type="term" value="P:pollen tube development"/>
    <property type="evidence" value="ECO:0007669"/>
    <property type="project" value="UniProtKB-ARBA"/>
</dbReference>
<keyword evidence="4 10" id="KW-0812">Transmembrane</keyword>
<evidence type="ECO:0000259" key="11">
    <source>
        <dbReference type="Pfam" id="PF13632"/>
    </source>
</evidence>
<dbReference type="GO" id="GO:0099402">
    <property type="term" value="P:plant organ development"/>
    <property type="evidence" value="ECO:0007669"/>
    <property type="project" value="UniProtKB-ARBA"/>
</dbReference>
<evidence type="ECO:0000256" key="5">
    <source>
        <dbReference type="ARBA" id="ARBA00022989"/>
    </source>
</evidence>
<evidence type="ECO:0000256" key="8">
    <source>
        <dbReference type="ARBA" id="ARBA00023316"/>
    </source>
</evidence>
<feature type="transmembrane region" description="Helical" evidence="10">
    <location>
        <begin position="614"/>
        <end position="630"/>
    </location>
</feature>
<sequence>MAPNSVTVATTKSNEFTLLEVDDLDSPMFQEKQKAASTKQFTWFILLKFHKLLTCLTWLTNGLKSNFSLVKKRISLFGDESFNKNTGRLYKFIKVFLGISIVALAVEIIAHFNKWNLHVIKPWEVQSLLQWFYVVWLSFRENYVAPLVLIVSKFCIVLFLIQSLDRLVLCLGCFWIKYKKLKPTIDEDAFDVEDPSCFPMVLVQIPMCNEREVYSQSISAASQLDWPKDRILVQVLDDSDDASLQMLIKDEVDSWKEKGVNIIYRHRLIRTGYKAGNLKSAMSCDYIKDYEFVAILDADFQPNPDFLKLTIPHFKGKPDLGLVQARWSFVNKDENLLTRLQNINLCFHFEVEQQVNGYFLNFFGFNGTAGVWRIKALEESGGWLERTTVEDMDIAVRAHLNGWKFIYLNDVKVLCELPESYEAYKKQQHRWHSGPMQLFRLCLPAIITAKISVWKKANLIFLFFLLRKLILPFYSFTLFCVILPLTMFIPESELPLWVICYIPILMSFLNILPSPKSVPFLVPYLLFENTMSVTKFNAMVSGLFQLGSAYEWVVTKKTGRSSESDLLTLVERESKSSNEEKILRRHSESGLELLGKIQKSEVVLKKRNKLYRKELALAFLLLTASARSLLSAHGVHFYFLLFQGLAFLVMGLDLIGEQVN</sequence>
<dbReference type="Pfam" id="PF13632">
    <property type="entry name" value="Glyco_trans_2_3"/>
    <property type="match status" value="1"/>
</dbReference>
<dbReference type="Gene3D" id="3.90.550.10">
    <property type="entry name" value="Spore Coat Polysaccharide Biosynthesis Protein SpsA, Chain A"/>
    <property type="match status" value="1"/>
</dbReference>
<gene>
    <name evidence="13" type="primary">LOC101492810</name>
</gene>
<dbReference type="eggNOG" id="ENOG502QTBF">
    <property type="taxonomic scope" value="Eukaryota"/>
</dbReference>
<dbReference type="OrthoDB" id="72851at2759"/>
<proteinExistence type="inferred from homology"/>
<dbReference type="STRING" id="3827.A0A1S2XJ05"/>
<dbReference type="AlphaFoldDB" id="A0A1S2XJ05"/>
<organism evidence="12 13">
    <name type="scientific">Cicer arietinum</name>
    <name type="common">Chickpea</name>
    <name type="synonym">Garbanzo</name>
    <dbReference type="NCBI Taxonomy" id="3827"/>
    <lineage>
        <taxon>Eukaryota</taxon>
        <taxon>Viridiplantae</taxon>
        <taxon>Streptophyta</taxon>
        <taxon>Embryophyta</taxon>
        <taxon>Tracheophyta</taxon>
        <taxon>Spermatophyta</taxon>
        <taxon>Magnoliopsida</taxon>
        <taxon>eudicotyledons</taxon>
        <taxon>Gunneridae</taxon>
        <taxon>Pentapetalae</taxon>
        <taxon>rosids</taxon>
        <taxon>fabids</taxon>
        <taxon>Fabales</taxon>
        <taxon>Fabaceae</taxon>
        <taxon>Papilionoideae</taxon>
        <taxon>50 kb inversion clade</taxon>
        <taxon>NPAAA clade</taxon>
        <taxon>Hologalegina</taxon>
        <taxon>IRL clade</taxon>
        <taxon>Cicereae</taxon>
        <taxon>Cicer</taxon>
    </lineage>
</organism>
<dbReference type="PaxDb" id="3827-XP_004489325.1"/>
<dbReference type="RefSeq" id="XP_004489325.1">
    <property type="nucleotide sequence ID" value="XM_004489268.3"/>
</dbReference>
<dbReference type="PANTHER" id="PTHR32044:SF11">
    <property type="entry name" value="XYLOGLUCAN GLYCOSYLTRANSFERASE 4"/>
    <property type="match status" value="1"/>
</dbReference>
<dbReference type="PANTHER" id="PTHR32044">
    <property type="entry name" value="GLUCOMANNAN 4-BETA-MANNOSYLTRANSFERASE 9"/>
    <property type="match status" value="1"/>
</dbReference>
<comment type="similarity">
    <text evidence="9">Belongs to the glycosyltransferase 2 family. Plant cellulose synthase-like C subfamily.</text>
</comment>
<evidence type="ECO:0000256" key="6">
    <source>
        <dbReference type="ARBA" id="ARBA00023034"/>
    </source>
</evidence>
<dbReference type="Proteomes" id="UP000087171">
    <property type="component" value="Chromosome Ca2"/>
</dbReference>
<dbReference type="InterPro" id="IPR001173">
    <property type="entry name" value="Glyco_trans_2-like"/>
</dbReference>
<dbReference type="GeneID" id="101492810"/>
<keyword evidence="12" id="KW-1185">Reference proteome</keyword>
<keyword evidence="8" id="KW-0961">Cell wall biogenesis/degradation</keyword>
<dbReference type="GO" id="GO:0000139">
    <property type="term" value="C:Golgi membrane"/>
    <property type="evidence" value="ECO:0007669"/>
    <property type="project" value="UniProtKB-SubCell"/>
</dbReference>
<evidence type="ECO:0000313" key="12">
    <source>
        <dbReference type="Proteomes" id="UP000087171"/>
    </source>
</evidence>
<evidence type="ECO:0000256" key="7">
    <source>
        <dbReference type="ARBA" id="ARBA00023136"/>
    </source>
</evidence>
<accession>A0A1S2XJ05</accession>